<evidence type="ECO:0000256" key="1">
    <source>
        <dbReference type="ARBA" id="ARBA00022754"/>
    </source>
</evidence>
<dbReference type="Proteomes" id="UP000503349">
    <property type="component" value="Chromosome 6"/>
</dbReference>
<dbReference type="Gene3D" id="1.20.5.170">
    <property type="match status" value="1"/>
</dbReference>
<keyword evidence="1 5" id="KW-0403">Intermediate filament</keyword>
<dbReference type="PROSITE" id="PS51841">
    <property type="entry name" value="LTD"/>
    <property type="match status" value="1"/>
</dbReference>
<dbReference type="GO" id="GO:0090435">
    <property type="term" value="P:protein localization to nuclear envelope"/>
    <property type="evidence" value="ECO:0007669"/>
    <property type="project" value="TreeGrafter"/>
</dbReference>
<protein>
    <submittedName>
        <fullName evidence="10">Lamin-B2</fullName>
    </submittedName>
</protein>
<evidence type="ECO:0000256" key="4">
    <source>
        <dbReference type="ARBA" id="ARBA00024186"/>
    </source>
</evidence>
<dbReference type="GO" id="GO:0005652">
    <property type="term" value="C:nuclear lamina"/>
    <property type="evidence" value="ECO:0007669"/>
    <property type="project" value="UniProtKB-SubCell"/>
</dbReference>
<feature type="compositionally biased region" description="Acidic residues" evidence="7">
    <location>
        <begin position="552"/>
        <end position="561"/>
    </location>
</feature>
<dbReference type="Gene3D" id="2.60.40.1260">
    <property type="entry name" value="Lamin Tail domain"/>
    <property type="match status" value="1"/>
</dbReference>
<evidence type="ECO:0000259" key="9">
    <source>
        <dbReference type="PROSITE" id="PS51842"/>
    </source>
</evidence>
<dbReference type="SMART" id="SM01391">
    <property type="entry name" value="Filament"/>
    <property type="match status" value="1"/>
</dbReference>
<dbReference type="InterPro" id="IPR039008">
    <property type="entry name" value="IF_rod_dom"/>
</dbReference>
<dbReference type="EMBL" id="CM015717">
    <property type="protein sequence ID" value="KAF3691394.1"/>
    <property type="molecule type" value="Genomic_DNA"/>
</dbReference>
<evidence type="ECO:0000256" key="7">
    <source>
        <dbReference type="SAM" id="MobiDB-lite"/>
    </source>
</evidence>
<dbReference type="InterPro" id="IPR001322">
    <property type="entry name" value="Lamin_tail_dom"/>
</dbReference>
<dbReference type="GO" id="GO:0031507">
    <property type="term" value="P:heterochromatin formation"/>
    <property type="evidence" value="ECO:0007669"/>
    <property type="project" value="TreeGrafter"/>
</dbReference>
<keyword evidence="2 6" id="KW-0175">Coiled coil</keyword>
<reference evidence="11" key="2">
    <citation type="submission" date="2019-02" db="EMBL/GenBank/DDBJ databases">
        <title>Opniocepnalus argus Var Kimnra genome.</title>
        <authorList>
            <person name="Zhou C."/>
            <person name="Xiao S."/>
        </authorList>
    </citation>
    <scope>NUCLEOTIDE SEQUENCE [LARGE SCALE GENOMIC DNA]</scope>
</reference>
<organism evidence="10 11">
    <name type="scientific">Channa argus</name>
    <name type="common">Northern snakehead</name>
    <name type="synonym">Ophicephalus argus</name>
    <dbReference type="NCBI Taxonomy" id="215402"/>
    <lineage>
        <taxon>Eukaryota</taxon>
        <taxon>Metazoa</taxon>
        <taxon>Chordata</taxon>
        <taxon>Craniata</taxon>
        <taxon>Vertebrata</taxon>
        <taxon>Euteleostomi</taxon>
        <taxon>Actinopterygii</taxon>
        <taxon>Neopterygii</taxon>
        <taxon>Teleostei</taxon>
        <taxon>Neoteleostei</taxon>
        <taxon>Acanthomorphata</taxon>
        <taxon>Anabantaria</taxon>
        <taxon>Anabantiformes</taxon>
        <taxon>Channoidei</taxon>
        <taxon>Channidae</taxon>
        <taxon>Channa</taxon>
    </lineage>
</organism>
<evidence type="ECO:0000256" key="2">
    <source>
        <dbReference type="ARBA" id="ARBA00023054"/>
    </source>
</evidence>
<dbReference type="PROSITE" id="PS51842">
    <property type="entry name" value="IF_ROD_2"/>
    <property type="match status" value="1"/>
</dbReference>
<evidence type="ECO:0000313" key="10">
    <source>
        <dbReference type="EMBL" id="KAF3691394.1"/>
    </source>
</evidence>
<gene>
    <name evidence="10" type="ORF">EXN66_Car007069</name>
</gene>
<dbReference type="Pfam" id="PF00932">
    <property type="entry name" value="LTD"/>
    <property type="match status" value="1"/>
</dbReference>
<feature type="coiled-coil region" evidence="6">
    <location>
        <begin position="289"/>
        <end position="362"/>
    </location>
</feature>
<proteinExistence type="inferred from homology"/>
<dbReference type="GO" id="GO:0005200">
    <property type="term" value="F:structural constituent of cytoskeleton"/>
    <property type="evidence" value="ECO:0007669"/>
    <property type="project" value="TreeGrafter"/>
</dbReference>
<dbReference type="PANTHER" id="PTHR45721:SF2">
    <property type="entry name" value="LAMIN-B2"/>
    <property type="match status" value="1"/>
</dbReference>
<evidence type="ECO:0000259" key="8">
    <source>
        <dbReference type="PROSITE" id="PS51841"/>
    </source>
</evidence>
<dbReference type="SUPFAM" id="SSF64593">
    <property type="entry name" value="Intermediate filament protein, coiled coil region"/>
    <property type="match status" value="2"/>
</dbReference>
<dbReference type="PROSITE" id="PS00226">
    <property type="entry name" value="IF_ROD_1"/>
    <property type="match status" value="1"/>
</dbReference>
<feature type="coiled-coil region" evidence="6">
    <location>
        <begin position="32"/>
        <end position="200"/>
    </location>
</feature>
<dbReference type="GO" id="GO:0007097">
    <property type="term" value="P:nuclear migration"/>
    <property type="evidence" value="ECO:0007669"/>
    <property type="project" value="TreeGrafter"/>
</dbReference>
<feature type="compositionally biased region" description="Basic and acidic residues" evidence="7">
    <location>
        <begin position="412"/>
        <end position="424"/>
    </location>
</feature>
<keyword evidence="3" id="KW-0449">Lipoprotein</keyword>
<feature type="domain" description="IF rod" evidence="9">
    <location>
        <begin position="28"/>
        <end position="384"/>
    </location>
</feature>
<evidence type="ECO:0000313" key="11">
    <source>
        <dbReference type="Proteomes" id="UP000503349"/>
    </source>
</evidence>
<reference evidence="10 11" key="1">
    <citation type="submission" date="2019-02" db="EMBL/GenBank/DDBJ databases">
        <title>Opniocepnalus argus genome.</title>
        <authorList>
            <person name="Zhou C."/>
            <person name="Xiao S."/>
        </authorList>
    </citation>
    <scope>NUCLEOTIDE SEQUENCE [LARGE SCALE GENOMIC DNA]</scope>
    <source>
        <strain evidence="10">OARG1902GOOAL</strain>
        <tissue evidence="10">Muscle</tissue>
    </source>
</reference>
<feature type="domain" description="LTD" evidence="8">
    <location>
        <begin position="429"/>
        <end position="546"/>
    </location>
</feature>
<dbReference type="InterPro" id="IPR018039">
    <property type="entry name" value="IF_conserved"/>
</dbReference>
<evidence type="ECO:0000256" key="6">
    <source>
        <dbReference type="SAM" id="Coils"/>
    </source>
</evidence>
<feature type="region of interest" description="Disordered" evidence="7">
    <location>
        <begin position="551"/>
        <end position="574"/>
    </location>
</feature>
<feature type="region of interest" description="Disordered" evidence="7">
    <location>
        <begin position="384"/>
        <end position="432"/>
    </location>
</feature>
<dbReference type="GO" id="GO:0005882">
    <property type="term" value="C:intermediate filament"/>
    <property type="evidence" value="ECO:0007669"/>
    <property type="project" value="UniProtKB-KW"/>
</dbReference>
<dbReference type="Gene3D" id="1.20.5.1160">
    <property type="entry name" value="Vasodilator-stimulated phosphoprotein"/>
    <property type="match status" value="1"/>
</dbReference>
<comment type="subcellular location">
    <subcellularLocation>
        <location evidence="4">Nucleus lamina</location>
    </subcellularLocation>
</comment>
<sequence length="574" mass="64728">MATATPSREARSAFSATLSPTRISRLQEKQDLQHLNDRLAVYIDRVRSLEVENERLMVKVCEKEDVTTREVTGLKALYEAELADARRVLDETAKERARLQIDLGKAQAELEEATRSAKKKDGDLAAAMSRASGLEGKLNKSEAALSTAQSENAAMASELADVKNLLAKAEESHAVAKRQLEAETLMRVDLENRCQSLMEELEFRKSMFAEEVQESRRRQEQRIVEVDSGARQDYDFKLAQALQDLRKQHDEQVSLYKEELEQTYWAKLDNAKVSSEINDKAMNTAKEELQESRMRIESLGYQLNNLQKQVATSEDRIRELEEILSAERDKHRRAIEGKEIEMSELRERMNTQLSEYQELLDVKLALDMEINAYRKLLEGEEHRLKLSPSPSPRVTVSRITGSSSSRSKRKRAEVEPRDLPEIGRGEGQQLVSEEATASGAVTISPTDMDGNAVTLTNDTEQDQLLGNWRLKRQIDNGDEIIYKFSPKFVLKAGQSVTVWSADAGMAHSPPSDLLWKSQASWGTGNYIVTSLINADGEEVARRSVTKTQVEIENGEDEEEEAQTGKMSSRECAIM</sequence>
<comment type="similarity">
    <text evidence="5">Belongs to the intermediate filament family.</text>
</comment>
<dbReference type="SUPFAM" id="SSF74853">
    <property type="entry name" value="Lamin A/C globular tail domain"/>
    <property type="match status" value="1"/>
</dbReference>
<accession>A0A6G1PMM0</accession>
<dbReference type="Pfam" id="PF00038">
    <property type="entry name" value="Filament"/>
    <property type="match status" value="1"/>
</dbReference>
<dbReference type="PANTHER" id="PTHR45721">
    <property type="entry name" value="LAMIN DM0-RELATED"/>
    <property type="match status" value="1"/>
</dbReference>
<dbReference type="InterPro" id="IPR036415">
    <property type="entry name" value="Lamin_tail_dom_sf"/>
</dbReference>
<evidence type="ECO:0000256" key="3">
    <source>
        <dbReference type="ARBA" id="ARBA00023289"/>
    </source>
</evidence>
<dbReference type="GO" id="GO:0051664">
    <property type="term" value="P:nuclear pore localization"/>
    <property type="evidence" value="ECO:0007669"/>
    <property type="project" value="TreeGrafter"/>
</dbReference>
<name>A0A6G1PMM0_CHAAH</name>
<feature type="compositionally biased region" description="Low complexity" evidence="7">
    <location>
        <begin position="392"/>
        <end position="405"/>
    </location>
</feature>
<keyword evidence="3" id="KW-0636">Prenylation</keyword>
<dbReference type="GO" id="GO:0006998">
    <property type="term" value="P:nuclear envelope organization"/>
    <property type="evidence" value="ECO:0007669"/>
    <property type="project" value="TreeGrafter"/>
</dbReference>
<dbReference type="AlphaFoldDB" id="A0A6G1PMM0"/>
<evidence type="ECO:0000256" key="5">
    <source>
        <dbReference type="RuleBase" id="RU000685"/>
    </source>
</evidence>
<keyword evidence="11" id="KW-1185">Reference proteome</keyword>